<name>A0A5C8PDX5_9HYPH</name>
<dbReference type="OrthoDB" id="8858565at2"/>
<dbReference type="Pfam" id="PF09954">
    <property type="entry name" value="DUF2188"/>
    <property type="match status" value="1"/>
</dbReference>
<dbReference type="EMBL" id="VDUZ01000040">
    <property type="protein sequence ID" value="TXL71737.1"/>
    <property type="molecule type" value="Genomic_DNA"/>
</dbReference>
<evidence type="ECO:0000256" key="1">
    <source>
        <dbReference type="SAM" id="MobiDB-lite"/>
    </source>
</evidence>
<reference evidence="2 3" key="1">
    <citation type="submission" date="2019-06" db="EMBL/GenBank/DDBJ databases">
        <title>New taxonomy in bacterial strain CC-CFT640, isolated from vineyard.</title>
        <authorList>
            <person name="Lin S.-Y."/>
            <person name="Tsai C.-F."/>
            <person name="Young C.-C."/>
        </authorList>
    </citation>
    <scope>NUCLEOTIDE SEQUENCE [LARGE SCALE GENOMIC DNA]</scope>
    <source>
        <strain evidence="2 3">CC-CFT640</strain>
    </source>
</reference>
<protein>
    <submittedName>
        <fullName evidence="2">DUF2188 domain-containing protein</fullName>
    </submittedName>
</protein>
<feature type="region of interest" description="Disordered" evidence="1">
    <location>
        <begin position="1"/>
        <end position="47"/>
    </location>
</feature>
<keyword evidence="3" id="KW-1185">Reference proteome</keyword>
<evidence type="ECO:0000313" key="3">
    <source>
        <dbReference type="Proteomes" id="UP000321638"/>
    </source>
</evidence>
<accession>A0A5C8PDX5</accession>
<dbReference type="Proteomes" id="UP000321638">
    <property type="component" value="Unassembled WGS sequence"/>
</dbReference>
<dbReference type="RefSeq" id="WP_147850497.1">
    <property type="nucleotide sequence ID" value="NZ_VDUZ01000040.1"/>
</dbReference>
<comment type="caution">
    <text evidence="2">The sequence shown here is derived from an EMBL/GenBank/DDBJ whole genome shotgun (WGS) entry which is preliminary data.</text>
</comment>
<gene>
    <name evidence="2" type="ORF">FHP25_29050</name>
</gene>
<dbReference type="InterPro" id="IPR018691">
    <property type="entry name" value="DUF2188"/>
</dbReference>
<dbReference type="AlphaFoldDB" id="A0A5C8PDX5"/>
<evidence type="ECO:0000313" key="2">
    <source>
        <dbReference type="EMBL" id="TXL71737.1"/>
    </source>
</evidence>
<organism evidence="2 3">
    <name type="scientific">Vineibacter terrae</name>
    <dbReference type="NCBI Taxonomy" id="2586908"/>
    <lineage>
        <taxon>Bacteria</taxon>
        <taxon>Pseudomonadati</taxon>
        <taxon>Pseudomonadota</taxon>
        <taxon>Alphaproteobacteria</taxon>
        <taxon>Hyphomicrobiales</taxon>
        <taxon>Vineibacter</taxon>
    </lineage>
</organism>
<sequence>MSRKAQHVIPSGGKWSVRSAGASHASGTFETKREASDNAREKARREGGELYIHGRDGRIREHSSFGRDPHQMDTQTITQIAQGLVRAQFGESSLERVITEPAIDSQGKDALRIILVLKPGAVRKLTGKRVIGVLVGMQQKFEAEGDERFPIVEYATEQELMAGNDEE</sequence>
<feature type="compositionally biased region" description="Basic and acidic residues" evidence="1">
    <location>
        <begin position="30"/>
        <end position="47"/>
    </location>
</feature>
<proteinExistence type="predicted"/>